<accession>A0A2H0N1P0</accession>
<dbReference type="EMBL" id="PCWK01000006">
    <property type="protein sequence ID" value="PIR02822.1"/>
    <property type="molecule type" value="Genomic_DNA"/>
</dbReference>
<dbReference type="NCBIfam" id="TIGR00278">
    <property type="entry name" value="membrane protein insertion efficiency factor YidD"/>
    <property type="match status" value="1"/>
</dbReference>
<comment type="subcellular location">
    <subcellularLocation>
        <location evidence="1">Cell membrane</location>
        <topology evidence="1">Peripheral membrane protein</topology>
        <orientation evidence="1">Cytoplasmic side</orientation>
    </subcellularLocation>
</comment>
<comment type="function">
    <text evidence="1">Could be involved in insertion of integral membrane proteins into the membrane.</text>
</comment>
<name>A0A2H0N1P0_9BACT</name>
<comment type="caution">
    <text evidence="2">The sequence shown here is derived from an EMBL/GenBank/DDBJ whole genome shotgun (WGS) entry which is preliminary data.</text>
</comment>
<evidence type="ECO:0000313" key="2">
    <source>
        <dbReference type="EMBL" id="PIR02822.1"/>
    </source>
</evidence>
<keyword evidence="1" id="KW-0472">Membrane</keyword>
<reference evidence="2 3" key="1">
    <citation type="submission" date="2017-09" db="EMBL/GenBank/DDBJ databases">
        <title>Depth-based differentiation of microbial function through sediment-hosted aquifers and enrichment of novel symbionts in the deep terrestrial subsurface.</title>
        <authorList>
            <person name="Probst A.J."/>
            <person name="Ladd B."/>
            <person name="Jarett J.K."/>
            <person name="Geller-Mcgrath D.E."/>
            <person name="Sieber C.M."/>
            <person name="Emerson J.B."/>
            <person name="Anantharaman K."/>
            <person name="Thomas B.C."/>
            <person name="Malmstrom R."/>
            <person name="Stieglmeier M."/>
            <person name="Klingl A."/>
            <person name="Woyke T."/>
            <person name="Ryan C.M."/>
            <person name="Banfield J.F."/>
        </authorList>
    </citation>
    <scope>NUCLEOTIDE SEQUENCE [LARGE SCALE GENOMIC DNA]</scope>
    <source>
        <strain evidence="2">CG11_big_fil_rev_8_21_14_0_20_35_11</strain>
    </source>
</reference>
<keyword evidence="1" id="KW-1003">Cell membrane</keyword>
<dbReference type="HAMAP" id="MF_00386">
    <property type="entry name" value="UPF0161_YidD"/>
    <property type="match status" value="1"/>
</dbReference>
<dbReference type="Pfam" id="PF01809">
    <property type="entry name" value="YidD"/>
    <property type="match status" value="1"/>
</dbReference>
<sequence>MIKKIFLRIIRGYQWILSPDHRFWKRADEFHGCRFYPSCSEYTYQAIEKYGVRKGIWAGVKRILRCHPWSVGGVDKL</sequence>
<evidence type="ECO:0000256" key="1">
    <source>
        <dbReference type="HAMAP-Rule" id="MF_00386"/>
    </source>
</evidence>
<dbReference type="PANTHER" id="PTHR33383:SF1">
    <property type="entry name" value="MEMBRANE PROTEIN INSERTION EFFICIENCY FACTOR-RELATED"/>
    <property type="match status" value="1"/>
</dbReference>
<gene>
    <name evidence="2" type="primary">yidD</name>
    <name evidence="2" type="ORF">COV62_00315</name>
</gene>
<proteinExistence type="inferred from homology"/>
<protein>
    <recommendedName>
        <fullName evidence="1">Putative membrane protein insertion efficiency factor</fullName>
    </recommendedName>
</protein>
<comment type="similarity">
    <text evidence="1">Belongs to the UPF0161 family.</text>
</comment>
<dbReference type="InterPro" id="IPR002696">
    <property type="entry name" value="Membr_insert_effic_factor_YidD"/>
</dbReference>
<dbReference type="GO" id="GO:0005886">
    <property type="term" value="C:plasma membrane"/>
    <property type="evidence" value="ECO:0007669"/>
    <property type="project" value="UniProtKB-SubCell"/>
</dbReference>
<evidence type="ECO:0000313" key="3">
    <source>
        <dbReference type="Proteomes" id="UP000231139"/>
    </source>
</evidence>
<dbReference type="SMART" id="SM01234">
    <property type="entry name" value="Haemolytic"/>
    <property type="match status" value="1"/>
</dbReference>
<dbReference type="AlphaFoldDB" id="A0A2H0N1P0"/>
<dbReference type="PANTHER" id="PTHR33383">
    <property type="entry name" value="MEMBRANE PROTEIN INSERTION EFFICIENCY FACTOR-RELATED"/>
    <property type="match status" value="1"/>
</dbReference>
<organism evidence="2 3">
    <name type="scientific">Candidatus Nealsonbacteria bacterium CG11_big_fil_rev_8_21_14_0_20_35_11</name>
    <dbReference type="NCBI Taxonomy" id="1974713"/>
    <lineage>
        <taxon>Bacteria</taxon>
        <taxon>Candidatus Nealsoniibacteriota</taxon>
    </lineage>
</organism>
<dbReference type="Proteomes" id="UP000231139">
    <property type="component" value="Unassembled WGS sequence"/>
</dbReference>